<sequence>MKGYKLLGITFILCILIFFATGWSFLKNNDSDISSLVIHSLGIHSLGCIENDDAVNVTGNRVISIELKKGDKVKFTYDSDVKKGSLKIQLNGSKNEVIEDFPINTSGAKELTMDKDVSGDLSVELENFVGSYKIYGDEIK</sequence>
<name>A0A6M0H4Q6_9CLOT</name>
<dbReference type="RefSeq" id="WP_061996828.1">
    <property type="nucleotide sequence ID" value="NZ_JAAGPU010000013.1"/>
</dbReference>
<dbReference type="EMBL" id="JAAGPU010000013">
    <property type="protein sequence ID" value="NEU04861.1"/>
    <property type="molecule type" value="Genomic_DNA"/>
</dbReference>
<evidence type="ECO:0000313" key="2">
    <source>
        <dbReference type="EMBL" id="NEU04861.1"/>
    </source>
</evidence>
<keyword evidence="1" id="KW-0812">Transmembrane</keyword>
<protein>
    <submittedName>
        <fullName evidence="2">Uncharacterized protein</fullName>
    </submittedName>
</protein>
<dbReference type="Proteomes" id="UP000481872">
    <property type="component" value="Unassembled WGS sequence"/>
</dbReference>
<keyword evidence="1" id="KW-0472">Membrane</keyword>
<keyword evidence="1" id="KW-1133">Transmembrane helix</keyword>
<feature type="transmembrane region" description="Helical" evidence="1">
    <location>
        <begin position="6"/>
        <end position="26"/>
    </location>
</feature>
<evidence type="ECO:0000313" key="3">
    <source>
        <dbReference type="Proteomes" id="UP000481872"/>
    </source>
</evidence>
<organism evidence="2 3">
    <name type="scientific">Clostridium senegalense</name>
    <dbReference type="NCBI Taxonomy" id="1465809"/>
    <lineage>
        <taxon>Bacteria</taxon>
        <taxon>Bacillati</taxon>
        <taxon>Bacillota</taxon>
        <taxon>Clostridia</taxon>
        <taxon>Eubacteriales</taxon>
        <taxon>Clostridiaceae</taxon>
        <taxon>Clostridium</taxon>
    </lineage>
</organism>
<evidence type="ECO:0000256" key="1">
    <source>
        <dbReference type="SAM" id="Phobius"/>
    </source>
</evidence>
<accession>A0A6M0H4Q6</accession>
<comment type="caution">
    <text evidence="2">The sequence shown here is derived from an EMBL/GenBank/DDBJ whole genome shotgun (WGS) entry which is preliminary data.</text>
</comment>
<dbReference type="AlphaFoldDB" id="A0A6M0H4Q6"/>
<reference evidence="2 3" key="1">
    <citation type="submission" date="2020-02" db="EMBL/GenBank/DDBJ databases">
        <title>Genome assembly of a novel Clostridium senegalense strain.</title>
        <authorList>
            <person name="Gupta T.B."/>
            <person name="Jauregui R."/>
            <person name="Maclean P."/>
            <person name="Nawarathana A."/>
            <person name="Brightwell G."/>
        </authorList>
    </citation>
    <scope>NUCLEOTIDE SEQUENCE [LARGE SCALE GENOMIC DNA]</scope>
    <source>
        <strain evidence="2 3">AGRFS4</strain>
    </source>
</reference>
<gene>
    <name evidence="2" type="ORF">G3M99_08345</name>
</gene>
<keyword evidence="3" id="KW-1185">Reference proteome</keyword>
<proteinExistence type="predicted"/>